<feature type="compositionally biased region" description="Acidic residues" evidence="1">
    <location>
        <begin position="325"/>
        <end position="341"/>
    </location>
</feature>
<feature type="non-terminal residue" evidence="2">
    <location>
        <position position="467"/>
    </location>
</feature>
<keyword evidence="3" id="KW-1185">Reference proteome</keyword>
<evidence type="ECO:0000256" key="1">
    <source>
        <dbReference type="SAM" id="MobiDB-lite"/>
    </source>
</evidence>
<protein>
    <submittedName>
        <fullName evidence="2">Sulfate transporter</fullName>
    </submittedName>
</protein>
<feature type="compositionally biased region" description="Basic and acidic residues" evidence="1">
    <location>
        <begin position="31"/>
        <end position="51"/>
    </location>
</feature>
<feature type="region of interest" description="Disordered" evidence="1">
    <location>
        <begin position="31"/>
        <end position="83"/>
    </location>
</feature>
<comment type="caution">
    <text evidence="2">The sequence shown here is derived from an EMBL/GenBank/DDBJ whole genome shotgun (WGS) entry which is preliminary data.</text>
</comment>
<dbReference type="EMBL" id="LXQA010018384">
    <property type="protein sequence ID" value="MCH90475.1"/>
    <property type="molecule type" value="Genomic_DNA"/>
</dbReference>
<dbReference type="PANTHER" id="PTHR34427:SF5">
    <property type="entry name" value="DUF4283 DOMAIN-CONTAINING PROTEIN"/>
    <property type="match status" value="1"/>
</dbReference>
<dbReference type="Proteomes" id="UP000265520">
    <property type="component" value="Unassembled WGS sequence"/>
</dbReference>
<evidence type="ECO:0000313" key="3">
    <source>
        <dbReference type="Proteomes" id="UP000265520"/>
    </source>
</evidence>
<feature type="compositionally biased region" description="Polar residues" evidence="1">
    <location>
        <begin position="399"/>
        <end position="415"/>
    </location>
</feature>
<dbReference type="AlphaFoldDB" id="A0A392MTX9"/>
<proteinExistence type="predicted"/>
<gene>
    <name evidence="2" type="ORF">A2U01_0011391</name>
</gene>
<reference evidence="2 3" key="1">
    <citation type="journal article" date="2018" name="Front. Plant Sci.">
        <title>Red Clover (Trifolium pratense) and Zigzag Clover (T. medium) - A Picture of Genomic Similarities and Differences.</title>
        <authorList>
            <person name="Dluhosova J."/>
            <person name="Istvanek J."/>
            <person name="Nedelnik J."/>
            <person name="Repkova J."/>
        </authorList>
    </citation>
    <scope>NUCLEOTIDE SEQUENCE [LARGE SCALE GENOMIC DNA]</scope>
    <source>
        <strain evidence="3">cv. 10/8</strain>
        <tissue evidence="2">Leaf</tissue>
    </source>
</reference>
<dbReference type="PANTHER" id="PTHR34427">
    <property type="entry name" value="DUF4283 DOMAIN PROTEIN"/>
    <property type="match status" value="1"/>
</dbReference>
<feature type="non-terminal residue" evidence="2">
    <location>
        <position position="1"/>
    </location>
</feature>
<evidence type="ECO:0000313" key="2">
    <source>
        <dbReference type="EMBL" id="MCH90475.1"/>
    </source>
</evidence>
<feature type="region of interest" description="Disordered" evidence="1">
    <location>
        <begin position="360"/>
        <end position="467"/>
    </location>
</feature>
<sequence length="467" mass="51982">LNAVWFGHFRVRARVAKFDLNDAGKVMRPVKEKAGLAKGGDDSPKKDEKQSSTRHAVPKGDGVNTKLPGTKTKSGNVIVLNPEKDGLGPEEGVRVGDIVVKLGARQKQVAHKEAQNKEDVLKSRGEDLSADVVQDKDCRVLLRSYRTMSDDVMWAHNGIVATIINGEAIPVVQNRITDAGFNDLVLIPMGADKVFVRNSEGVDAMSIISRAKEFFQLVFSNWMRWEKNALPYQRGAWVRLYGVPLHAWNVQFFKLCVFDCGRFLRADSCSADKDRLDFARVLIATSSLDIIKRVKTVLVDGTLVEIKIVEEWGYALGEDTCLFEEESESEASQSDQEEDHADPDARRSVDMLVDKMVEGLENEDFDDFKGQSDEELSDKPVDNPPIEGESEKEDVRTVDTISPAWNSEAVSSPQGESRDRVLRTKDSSQLPDTEDRHPIRKTPEEVGRGAGNLLRSKRTSSCPPEVS</sequence>
<organism evidence="2 3">
    <name type="scientific">Trifolium medium</name>
    <dbReference type="NCBI Taxonomy" id="97028"/>
    <lineage>
        <taxon>Eukaryota</taxon>
        <taxon>Viridiplantae</taxon>
        <taxon>Streptophyta</taxon>
        <taxon>Embryophyta</taxon>
        <taxon>Tracheophyta</taxon>
        <taxon>Spermatophyta</taxon>
        <taxon>Magnoliopsida</taxon>
        <taxon>eudicotyledons</taxon>
        <taxon>Gunneridae</taxon>
        <taxon>Pentapetalae</taxon>
        <taxon>rosids</taxon>
        <taxon>fabids</taxon>
        <taxon>Fabales</taxon>
        <taxon>Fabaceae</taxon>
        <taxon>Papilionoideae</taxon>
        <taxon>50 kb inversion clade</taxon>
        <taxon>NPAAA clade</taxon>
        <taxon>Hologalegina</taxon>
        <taxon>IRL clade</taxon>
        <taxon>Trifolieae</taxon>
        <taxon>Trifolium</taxon>
    </lineage>
</organism>
<feature type="compositionally biased region" description="Basic and acidic residues" evidence="1">
    <location>
        <begin position="433"/>
        <end position="447"/>
    </location>
</feature>
<feature type="compositionally biased region" description="Basic and acidic residues" evidence="1">
    <location>
        <begin position="416"/>
        <end position="426"/>
    </location>
</feature>
<name>A0A392MTX9_9FABA</name>
<feature type="region of interest" description="Disordered" evidence="1">
    <location>
        <begin position="325"/>
        <end position="347"/>
    </location>
</feature>
<accession>A0A392MTX9</accession>
<feature type="compositionally biased region" description="Basic and acidic residues" evidence="1">
    <location>
        <begin position="367"/>
        <end position="381"/>
    </location>
</feature>